<comment type="caution">
    <text evidence="2">The sequence shown here is derived from an EMBL/GenBank/DDBJ whole genome shotgun (WGS) entry which is preliminary data.</text>
</comment>
<feature type="region of interest" description="Disordered" evidence="1">
    <location>
        <begin position="291"/>
        <end position="317"/>
    </location>
</feature>
<name>A0AAV9G8V4_9PEZI</name>
<dbReference type="EMBL" id="MU865989">
    <property type="protein sequence ID" value="KAK4443645.1"/>
    <property type="molecule type" value="Genomic_DNA"/>
</dbReference>
<evidence type="ECO:0000256" key="1">
    <source>
        <dbReference type="SAM" id="MobiDB-lite"/>
    </source>
</evidence>
<reference evidence="2" key="2">
    <citation type="submission" date="2023-05" db="EMBL/GenBank/DDBJ databases">
        <authorList>
            <consortium name="Lawrence Berkeley National Laboratory"/>
            <person name="Steindorff A."/>
            <person name="Hensen N."/>
            <person name="Bonometti L."/>
            <person name="Westerberg I."/>
            <person name="Brannstrom I.O."/>
            <person name="Guillou S."/>
            <person name="Cros-Aarteil S."/>
            <person name="Calhoun S."/>
            <person name="Haridas S."/>
            <person name="Kuo A."/>
            <person name="Mondo S."/>
            <person name="Pangilinan J."/>
            <person name="Riley R."/>
            <person name="Labutti K."/>
            <person name="Andreopoulos B."/>
            <person name="Lipzen A."/>
            <person name="Chen C."/>
            <person name="Yanf M."/>
            <person name="Daum C."/>
            <person name="Ng V."/>
            <person name="Clum A."/>
            <person name="Ohm R."/>
            <person name="Martin F."/>
            <person name="Silar P."/>
            <person name="Natvig D."/>
            <person name="Lalanne C."/>
            <person name="Gautier V."/>
            <person name="Ament-Velasquez S.L."/>
            <person name="Kruys A."/>
            <person name="Hutchinson M.I."/>
            <person name="Powell A.J."/>
            <person name="Barry K."/>
            <person name="Miller A.N."/>
            <person name="Grigoriev I.V."/>
            <person name="Debuchy R."/>
            <person name="Gladieux P."/>
            <person name="Thoren M.H."/>
            <person name="Johannesson H."/>
        </authorList>
    </citation>
    <scope>NUCLEOTIDE SEQUENCE</scope>
    <source>
        <strain evidence="2">PSN243</strain>
    </source>
</reference>
<feature type="compositionally biased region" description="Basic residues" evidence="1">
    <location>
        <begin position="308"/>
        <end position="317"/>
    </location>
</feature>
<evidence type="ECO:0008006" key="4">
    <source>
        <dbReference type="Google" id="ProtNLM"/>
    </source>
</evidence>
<protein>
    <recommendedName>
        <fullName evidence="4">CULT domain-containing protein</fullName>
    </recommendedName>
</protein>
<dbReference type="Proteomes" id="UP001321760">
    <property type="component" value="Unassembled WGS sequence"/>
</dbReference>
<proteinExistence type="predicted"/>
<reference evidence="2" key="1">
    <citation type="journal article" date="2023" name="Mol. Phylogenet. Evol.">
        <title>Genome-scale phylogeny and comparative genomics of the fungal order Sordariales.</title>
        <authorList>
            <person name="Hensen N."/>
            <person name="Bonometti L."/>
            <person name="Westerberg I."/>
            <person name="Brannstrom I.O."/>
            <person name="Guillou S."/>
            <person name="Cros-Aarteil S."/>
            <person name="Calhoun S."/>
            <person name="Haridas S."/>
            <person name="Kuo A."/>
            <person name="Mondo S."/>
            <person name="Pangilinan J."/>
            <person name="Riley R."/>
            <person name="LaButti K."/>
            <person name="Andreopoulos B."/>
            <person name="Lipzen A."/>
            <person name="Chen C."/>
            <person name="Yan M."/>
            <person name="Daum C."/>
            <person name="Ng V."/>
            <person name="Clum A."/>
            <person name="Steindorff A."/>
            <person name="Ohm R.A."/>
            <person name="Martin F."/>
            <person name="Silar P."/>
            <person name="Natvig D.O."/>
            <person name="Lalanne C."/>
            <person name="Gautier V."/>
            <person name="Ament-Velasquez S.L."/>
            <person name="Kruys A."/>
            <person name="Hutchinson M.I."/>
            <person name="Powell A.J."/>
            <person name="Barry K."/>
            <person name="Miller A.N."/>
            <person name="Grigoriev I.V."/>
            <person name="Debuchy R."/>
            <person name="Gladieux P."/>
            <person name="Hiltunen Thoren M."/>
            <person name="Johannesson H."/>
        </authorList>
    </citation>
    <scope>NUCLEOTIDE SEQUENCE</scope>
    <source>
        <strain evidence="2">PSN243</strain>
    </source>
</reference>
<organism evidence="2 3">
    <name type="scientific">Podospora aff. communis PSN243</name>
    <dbReference type="NCBI Taxonomy" id="3040156"/>
    <lineage>
        <taxon>Eukaryota</taxon>
        <taxon>Fungi</taxon>
        <taxon>Dikarya</taxon>
        <taxon>Ascomycota</taxon>
        <taxon>Pezizomycotina</taxon>
        <taxon>Sordariomycetes</taxon>
        <taxon>Sordariomycetidae</taxon>
        <taxon>Sordariales</taxon>
        <taxon>Podosporaceae</taxon>
        <taxon>Podospora</taxon>
    </lineage>
</organism>
<keyword evidence="3" id="KW-1185">Reference proteome</keyword>
<gene>
    <name evidence="2" type="ORF">QBC34DRAFT_200954</name>
</gene>
<evidence type="ECO:0000313" key="3">
    <source>
        <dbReference type="Proteomes" id="UP001321760"/>
    </source>
</evidence>
<accession>A0AAV9G8V4</accession>
<evidence type="ECO:0000313" key="2">
    <source>
        <dbReference type="EMBL" id="KAK4443645.1"/>
    </source>
</evidence>
<sequence length="317" mass="35770">MESEALLRLTQPWPGNLPCCRRPNDGCDAHNPSRLPIFWDNSLPATPDAVNPGLWRTLVSLFRVRRQDSSDAPPPQPLITCALPRNSATCTPLPPIHRKIPYMLSFYHVFAAVNDEAERGPGSVLSLLSCRGTRRGLRPRTWNITPRVVDSHFLIEHDYRLPLAVEHPQRSSTRGYYSKRPLMDRKFASFSPCPHCTWILRTVTEKVNWHGVRSVPVSYALHNVLGQQFRDEWRSDVGRQPTHMSCGMCYTDFSMRFEEEGHNQPAIEVQFAAFKDLGGVGSGGASGERWNAAAGSLTLQRPSSDRGRIRRTFRPTG</sequence>
<dbReference type="AlphaFoldDB" id="A0AAV9G8V4"/>